<organism evidence="1 2">
    <name type="scientific">Krasilnikovia cinnamomea</name>
    <dbReference type="NCBI Taxonomy" id="349313"/>
    <lineage>
        <taxon>Bacteria</taxon>
        <taxon>Bacillati</taxon>
        <taxon>Actinomycetota</taxon>
        <taxon>Actinomycetes</taxon>
        <taxon>Micromonosporales</taxon>
        <taxon>Micromonosporaceae</taxon>
        <taxon>Krasilnikovia</taxon>
    </lineage>
</organism>
<dbReference type="AlphaFoldDB" id="A0A4Q7ZSW9"/>
<name>A0A4Q7ZSW9_9ACTN</name>
<evidence type="ECO:0000313" key="2">
    <source>
        <dbReference type="Proteomes" id="UP000292564"/>
    </source>
</evidence>
<sequence>MPADQTFPDVVVSVQATGAEQDPARGHLSAGLLTGPDTVLVIDPDQALLDPARGFEALVIPVELAADSPIERIRVVGVDAMRPAESERLTSLVLRLAHPSEHQPTVGAFDGRRLREELVAHGDLLTALVNLGAVQAGAGTVPADLLLTVAGVEARQRQHRMRVHTYRRPGDDSFDICDYVPCCEPCPPRLRR</sequence>
<protein>
    <submittedName>
        <fullName evidence="1">Uncharacterized protein</fullName>
    </submittedName>
</protein>
<dbReference type="Proteomes" id="UP000292564">
    <property type="component" value="Unassembled WGS sequence"/>
</dbReference>
<keyword evidence="2" id="KW-1185">Reference proteome</keyword>
<dbReference type="EMBL" id="SHKY01000001">
    <property type="protein sequence ID" value="RZU54297.1"/>
    <property type="molecule type" value="Genomic_DNA"/>
</dbReference>
<gene>
    <name evidence="1" type="ORF">EV385_6247</name>
</gene>
<dbReference type="OrthoDB" id="4249567at2"/>
<proteinExistence type="predicted"/>
<dbReference type="RefSeq" id="WP_130512672.1">
    <property type="nucleotide sequence ID" value="NZ_SHKY01000001.1"/>
</dbReference>
<reference evidence="1 2" key="1">
    <citation type="submission" date="2019-02" db="EMBL/GenBank/DDBJ databases">
        <title>Sequencing the genomes of 1000 actinobacteria strains.</title>
        <authorList>
            <person name="Klenk H.-P."/>
        </authorList>
    </citation>
    <scope>NUCLEOTIDE SEQUENCE [LARGE SCALE GENOMIC DNA]</scope>
    <source>
        <strain evidence="1 2">DSM 45162</strain>
    </source>
</reference>
<comment type="caution">
    <text evidence="1">The sequence shown here is derived from an EMBL/GenBank/DDBJ whole genome shotgun (WGS) entry which is preliminary data.</text>
</comment>
<evidence type="ECO:0000313" key="1">
    <source>
        <dbReference type="EMBL" id="RZU54297.1"/>
    </source>
</evidence>
<accession>A0A4Q7ZSW9</accession>